<evidence type="ECO:0000256" key="2">
    <source>
        <dbReference type="ARBA" id="ARBA00022649"/>
    </source>
</evidence>
<reference evidence="3 4" key="1">
    <citation type="submission" date="2018-12" db="EMBL/GenBank/DDBJ databases">
        <title>Alloscrdovia theropitheci sp. nov: a novel taxon from the feces of the bleeding-herat monkey (Theropithecus geleda).</title>
        <authorList>
            <person name="Modesto M."/>
        </authorList>
    </citation>
    <scope>NUCLEOTIDE SEQUENCE [LARGE SCALE GENOMIC DNA]</scope>
    <source>
        <strain evidence="3 4">GLDI4/2</strain>
    </source>
</reference>
<evidence type="ECO:0000313" key="4">
    <source>
        <dbReference type="Proteomes" id="UP000291289"/>
    </source>
</evidence>
<comment type="caution">
    <text evidence="3">The sequence shown here is derived from an EMBL/GenBank/DDBJ whole genome shotgun (WGS) entry which is preliminary data.</text>
</comment>
<evidence type="ECO:0000256" key="1">
    <source>
        <dbReference type="ARBA" id="ARBA00006226"/>
    </source>
</evidence>
<dbReference type="PANTHER" id="PTHR35601">
    <property type="entry name" value="TOXIN RELE"/>
    <property type="match status" value="1"/>
</dbReference>
<dbReference type="Proteomes" id="UP000291289">
    <property type="component" value="Unassembled WGS sequence"/>
</dbReference>
<keyword evidence="4" id="KW-1185">Reference proteome</keyword>
<sequence>MAWKIKVLKRAEKALHKLDRQIAERIITELEEISQLDNPKSRGKALVGNLSGLWRYRVNDYRIICSIESEEIVIAVIDIGHRSKIYA</sequence>
<dbReference type="Gene3D" id="3.30.2310.20">
    <property type="entry name" value="RelE-like"/>
    <property type="match status" value="1"/>
</dbReference>
<comment type="similarity">
    <text evidence="1">Belongs to the RelE toxin family.</text>
</comment>
<dbReference type="Pfam" id="PF05016">
    <property type="entry name" value="ParE_toxin"/>
    <property type="match status" value="1"/>
</dbReference>
<dbReference type="InterPro" id="IPR035093">
    <property type="entry name" value="RelE/ParE_toxin_dom_sf"/>
</dbReference>
<organism evidence="3 4">
    <name type="scientific">Alloscardovia theropitheci</name>
    <dbReference type="NCBI Taxonomy" id="2496842"/>
    <lineage>
        <taxon>Bacteria</taxon>
        <taxon>Bacillati</taxon>
        <taxon>Actinomycetota</taxon>
        <taxon>Actinomycetes</taxon>
        <taxon>Bifidobacteriales</taxon>
        <taxon>Bifidobacteriaceae</taxon>
        <taxon>Alloscardovia</taxon>
    </lineage>
</organism>
<dbReference type="SUPFAM" id="SSF143011">
    <property type="entry name" value="RelE-like"/>
    <property type="match status" value="1"/>
</dbReference>
<gene>
    <name evidence="3" type="ORF">EJ419_04715</name>
</gene>
<keyword evidence="2" id="KW-1277">Toxin-antitoxin system</keyword>
<dbReference type="RefSeq" id="WP_131284089.1">
    <property type="nucleotide sequence ID" value="NZ_RXLP01000019.1"/>
</dbReference>
<evidence type="ECO:0000313" key="3">
    <source>
        <dbReference type="EMBL" id="TCD54339.1"/>
    </source>
</evidence>
<protein>
    <submittedName>
        <fullName evidence="3">Type II toxin-antitoxin system RelE/ParE family toxin</fullName>
    </submittedName>
</protein>
<dbReference type="InterPro" id="IPR007712">
    <property type="entry name" value="RelE/ParE_toxin"/>
</dbReference>
<dbReference type="NCBIfam" id="TIGR02385">
    <property type="entry name" value="RelE_StbE"/>
    <property type="match status" value="1"/>
</dbReference>
<accession>A0A4V2MTY9</accession>
<proteinExistence type="inferred from homology"/>
<name>A0A4V2MTY9_9BIFI</name>
<dbReference type="PANTHER" id="PTHR35601:SF1">
    <property type="entry name" value="TOXIN RELE"/>
    <property type="match status" value="1"/>
</dbReference>
<dbReference type="AlphaFoldDB" id="A0A4V2MTY9"/>
<dbReference type="EMBL" id="RXLP01000019">
    <property type="protein sequence ID" value="TCD54339.1"/>
    <property type="molecule type" value="Genomic_DNA"/>
</dbReference>
<dbReference type="OrthoDB" id="5326046at2"/>